<dbReference type="Gene3D" id="3.90.79.10">
    <property type="entry name" value="Nucleoside Triphosphate Pyrophosphohydrolase"/>
    <property type="match status" value="1"/>
</dbReference>
<dbReference type="InterPro" id="IPR000086">
    <property type="entry name" value="NUDIX_hydrolase_dom"/>
</dbReference>
<organism evidence="3 4">
    <name type="scientific">Hydrogenoanaerobacterium saccharovorans</name>
    <dbReference type="NCBI Taxonomy" id="474960"/>
    <lineage>
        <taxon>Bacteria</taxon>
        <taxon>Bacillati</taxon>
        <taxon>Bacillota</taxon>
        <taxon>Clostridia</taxon>
        <taxon>Eubacteriales</taxon>
        <taxon>Oscillospiraceae</taxon>
        <taxon>Hydrogenoanaerobacterium</taxon>
    </lineage>
</organism>
<dbReference type="OrthoDB" id="9787880at2"/>
<evidence type="ECO:0000259" key="2">
    <source>
        <dbReference type="PROSITE" id="PS51462"/>
    </source>
</evidence>
<dbReference type="AlphaFoldDB" id="A0A1H8AK56"/>
<dbReference type="PANTHER" id="PTHR43736">
    <property type="entry name" value="ADP-RIBOSE PYROPHOSPHATASE"/>
    <property type="match status" value="1"/>
</dbReference>
<reference evidence="3 4" key="1">
    <citation type="submission" date="2016-10" db="EMBL/GenBank/DDBJ databases">
        <authorList>
            <person name="de Groot N.N."/>
        </authorList>
    </citation>
    <scope>NUCLEOTIDE SEQUENCE [LARGE SCALE GENOMIC DNA]</scope>
    <source>
        <strain evidence="3 4">CGMCC 1.5070</strain>
    </source>
</reference>
<dbReference type="SUPFAM" id="SSF55811">
    <property type="entry name" value="Nudix"/>
    <property type="match status" value="1"/>
</dbReference>
<dbReference type="CDD" id="cd03674">
    <property type="entry name" value="NUDIX_Hydrolase"/>
    <property type="match status" value="1"/>
</dbReference>
<accession>A0A1H8AK56</accession>
<dbReference type="Pfam" id="PF00293">
    <property type="entry name" value="NUDIX"/>
    <property type="match status" value="1"/>
</dbReference>
<feature type="domain" description="Nudix hydrolase" evidence="2">
    <location>
        <begin position="42"/>
        <end position="181"/>
    </location>
</feature>
<evidence type="ECO:0000256" key="1">
    <source>
        <dbReference type="ARBA" id="ARBA00005582"/>
    </source>
</evidence>
<proteinExistence type="inferred from homology"/>
<protein>
    <submittedName>
        <fullName evidence="3">ADP-ribose pyrophosphatase YjhB, NUDIX family</fullName>
    </submittedName>
</protein>
<dbReference type="InterPro" id="IPR015797">
    <property type="entry name" value="NUDIX_hydrolase-like_dom_sf"/>
</dbReference>
<dbReference type="PANTHER" id="PTHR43736:SF1">
    <property type="entry name" value="DIHYDRONEOPTERIN TRIPHOSPHATE DIPHOSPHATASE"/>
    <property type="match status" value="1"/>
</dbReference>
<dbReference type="STRING" id="474960.SAMN05216180_1390"/>
<evidence type="ECO:0000313" key="4">
    <source>
        <dbReference type="Proteomes" id="UP000199158"/>
    </source>
</evidence>
<dbReference type="EMBL" id="FOCG01000001">
    <property type="protein sequence ID" value="SEM71120.1"/>
    <property type="molecule type" value="Genomic_DNA"/>
</dbReference>
<keyword evidence="4" id="KW-1185">Reference proteome</keyword>
<name>A0A1H8AK56_9FIRM</name>
<gene>
    <name evidence="3" type="ORF">SAMN05216180_1390</name>
</gene>
<comment type="similarity">
    <text evidence="1">Belongs to the Nudix hydrolase family.</text>
</comment>
<evidence type="ECO:0000313" key="3">
    <source>
        <dbReference type="EMBL" id="SEM71120.1"/>
    </source>
</evidence>
<dbReference type="PROSITE" id="PS51462">
    <property type="entry name" value="NUDIX"/>
    <property type="match status" value="1"/>
</dbReference>
<sequence>MTYIKQIEAFTPYNQQETNDKRVILDYIRLFPHNILTRENEFAHITSSGLILNPTLNRVLLIHHNIYNSWAWTGGHADGDTDLLEIALKEAREETGLCHVKPLTNQLLTIDILPVYGHIKRGKYVCSHQHLNGAYILIADEDEPLKIKPDENSGVQWFDVEQLEKVISEPYFLDIYKKIIKRARVLQ</sequence>
<dbReference type="Proteomes" id="UP000199158">
    <property type="component" value="Unassembled WGS sequence"/>
</dbReference>
<dbReference type="RefSeq" id="WP_092752978.1">
    <property type="nucleotide sequence ID" value="NZ_FOCG01000001.1"/>
</dbReference>